<evidence type="ECO:0000259" key="4">
    <source>
        <dbReference type="Pfam" id="PF03328"/>
    </source>
</evidence>
<keyword evidence="2" id="KW-0479">Metal-binding</keyword>
<dbReference type="Pfam" id="PF03328">
    <property type="entry name" value="HpcH_HpaI"/>
    <property type="match status" value="1"/>
</dbReference>
<dbReference type="InterPro" id="IPR040442">
    <property type="entry name" value="Pyrv_kinase-like_dom_sf"/>
</dbReference>
<dbReference type="GO" id="GO:0008701">
    <property type="term" value="F:4-hydroxy-2-oxovalerate aldolase activity"/>
    <property type="evidence" value="ECO:0007669"/>
    <property type="project" value="UniProtKB-EC"/>
</dbReference>
<dbReference type="GO" id="GO:0016832">
    <property type="term" value="F:aldehyde-lyase activity"/>
    <property type="evidence" value="ECO:0007669"/>
    <property type="project" value="TreeGrafter"/>
</dbReference>
<name>A0A0U1NII7_9RHOB</name>
<comment type="similarity">
    <text evidence="1">Belongs to the HpcH/HpaI aldolase family.</text>
</comment>
<dbReference type="Gene3D" id="3.20.20.60">
    <property type="entry name" value="Phosphoenolpyruvate-binding domains"/>
    <property type="match status" value="1"/>
</dbReference>
<accession>A0A0U1NII7</accession>
<dbReference type="SUPFAM" id="SSF51621">
    <property type="entry name" value="Phosphoenolpyruvate/pyruvate domain"/>
    <property type="match status" value="1"/>
</dbReference>
<organism evidence="5 6">
    <name type="scientific">Nereida ignava</name>
    <dbReference type="NCBI Taxonomy" id="282199"/>
    <lineage>
        <taxon>Bacteria</taxon>
        <taxon>Pseudomonadati</taxon>
        <taxon>Pseudomonadota</taxon>
        <taxon>Alphaproteobacteria</taxon>
        <taxon>Rhodobacterales</taxon>
        <taxon>Roseobacteraceae</taxon>
        <taxon>Nereida</taxon>
    </lineage>
</organism>
<keyword evidence="6" id="KW-1185">Reference proteome</keyword>
<dbReference type="GO" id="GO:0005737">
    <property type="term" value="C:cytoplasm"/>
    <property type="evidence" value="ECO:0007669"/>
    <property type="project" value="TreeGrafter"/>
</dbReference>
<dbReference type="InterPro" id="IPR050251">
    <property type="entry name" value="HpcH-HpaI_aldolase"/>
</dbReference>
<dbReference type="AlphaFoldDB" id="A0A0U1NII7"/>
<dbReference type="OrthoDB" id="9802624at2"/>
<dbReference type="InterPro" id="IPR015813">
    <property type="entry name" value="Pyrv/PenolPyrv_kinase-like_dom"/>
</dbReference>
<dbReference type="GO" id="GO:0046872">
    <property type="term" value="F:metal ion binding"/>
    <property type="evidence" value="ECO:0007669"/>
    <property type="project" value="UniProtKB-KW"/>
</dbReference>
<dbReference type="EC" id="4.1.3.39" evidence="5"/>
<dbReference type="RefSeq" id="WP_048597823.1">
    <property type="nucleotide sequence ID" value="NZ_CBFHGK010000001.1"/>
</dbReference>
<evidence type="ECO:0000313" key="6">
    <source>
        <dbReference type="Proteomes" id="UP000048949"/>
    </source>
</evidence>
<dbReference type="PANTHER" id="PTHR30502:SF0">
    <property type="entry name" value="PHOSPHOENOLPYRUVATE CARBOXYLASE FAMILY PROTEIN"/>
    <property type="match status" value="1"/>
</dbReference>
<dbReference type="EMBL" id="CVQV01000003">
    <property type="protein sequence ID" value="CRK74521.1"/>
    <property type="molecule type" value="Genomic_DNA"/>
</dbReference>
<evidence type="ECO:0000256" key="1">
    <source>
        <dbReference type="ARBA" id="ARBA00005568"/>
    </source>
</evidence>
<proteinExistence type="inferred from homology"/>
<dbReference type="STRING" id="282199.GCA_001049735_00554"/>
<dbReference type="Proteomes" id="UP000048949">
    <property type="component" value="Unassembled WGS sequence"/>
</dbReference>
<keyword evidence="3 5" id="KW-0456">Lyase</keyword>
<dbReference type="PANTHER" id="PTHR30502">
    <property type="entry name" value="2-KETO-3-DEOXY-L-RHAMNONATE ALDOLASE"/>
    <property type="match status" value="1"/>
</dbReference>
<feature type="domain" description="HpcH/HpaI aldolase/citrate lyase" evidence="4">
    <location>
        <begin position="18"/>
        <end position="215"/>
    </location>
</feature>
<dbReference type="InterPro" id="IPR005000">
    <property type="entry name" value="Aldolase/citrate-lyase_domain"/>
</dbReference>
<sequence>MGIADFKQRMASGAPLAGTFLKTASHELVEIFARSELDFICLDAEHAPFDRARMDACVAVSRALDFPVLVRVADGSAKEILQALDMGATGIVCPHVDSVQKAQELAKNCHFGLGGRGFAGSTRWAGFATRPMPEVLAQTDQTVVIAQIEEPAGVEDIEGIASVEGVDGIFIGPADLSVGYGYNHQTSDELFAAFERCGAAAKANGKTYMSWVPNGAKAKEWSKYGMSMFFIGSEHSWMLRGANADAAGVHEI</sequence>
<evidence type="ECO:0000313" key="5">
    <source>
        <dbReference type="EMBL" id="CRK74521.1"/>
    </source>
</evidence>
<evidence type="ECO:0000256" key="3">
    <source>
        <dbReference type="ARBA" id="ARBA00023239"/>
    </source>
</evidence>
<reference evidence="5 6" key="1">
    <citation type="submission" date="2015-04" db="EMBL/GenBank/DDBJ databases">
        <authorList>
            <person name="Syromyatnikov M.Y."/>
            <person name="Popov V.N."/>
        </authorList>
    </citation>
    <scope>NUCLEOTIDE SEQUENCE [LARGE SCALE GENOMIC DNA]</scope>
    <source>
        <strain evidence="5 6">CECT 5292</strain>
    </source>
</reference>
<protein>
    <submittedName>
        <fullName evidence="5">4-hydroxy-2-oxovalerate aldolase</fullName>
        <ecNumber evidence="5">4.1.3.39</ecNumber>
    </submittedName>
</protein>
<evidence type="ECO:0000256" key="2">
    <source>
        <dbReference type="ARBA" id="ARBA00022723"/>
    </source>
</evidence>
<gene>
    <name evidence="5" type="primary">bphF</name>
    <name evidence="5" type="ORF">NIG5292_00554</name>
</gene>